<evidence type="ECO:0000313" key="2">
    <source>
        <dbReference type="EMBL" id="MCI49231.1"/>
    </source>
</evidence>
<comment type="caution">
    <text evidence="2">The sequence shown here is derived from an EMBL/GenBank/DDBJ whole genome shotgun (WGS) entry which is preliminary data.</text>
</comment>
<dbReference type="EMBL" id="LXQA010398139">
    <property type="protein sequence ID" value="MCI49231.1"/>
    <property type="molecule type" value="Genomic_DNA"/>
</dbReference>
<evidence type="ECO:0000256" key="1">
    <source>
        <dbReference type="SAM" id="MobiDB-lite"/>
    </source>
</evidence>
<dbReference type="AlphaFoldDB" id="A0A392SK32"/>
<keyword evidence="3" id="KW-1185">Reference proteome</keyword>
<name>A0A392SK32_9FABA</name>
<organism evidence="2 3">
    <name type="scientific">Trifolium medium</name>
    <dbReference type="NCBI Taxonomy" id="97028"/>
    <lineage>
        <taxon>Eukaryota</taxon>
        <taxon>Viridiplantae</taxon>
        <taxon>Streptophyta</taxon>
        <taxon>Embryophyta</taxon>
        <taxon>Tracheophyta</taxon>
        <taxon>Spermatophyta</taxon>
        <taxon>Magnoliopsida</taxon>
        <taxon>eudicotyledons</taxon>
        <taxon>Gunneridae</taxon>
        <taxon>Pentapetalae</taxon>
        <taxon>rosids</taxon>
        <taxon>fabids</taxon>
        <taxon>Fabales</taxon>
        <taxon>Fabaceae</taxon>
        <taxon>Papilionoideae</taxon>
        <taxon>50 kb inversion clade</taxon>
        <taxon>NPAAA clade</taxon>
        <taxon>Hologalegina</taxon>
        <taxon>IRL clade</taxon>
        <taxon>Trifolieae</taxon>
        <taxon>Trifolium</taxon>
    </lineage>
</organism>
<sequence length="21" mass="2166">MLGSPGELGRNNEVNAPGPQE</sequence>
<feature type="non-terminal residue" evidence="2">
    <location>
        <position position="21"/>
    </location>
</feature>
<reference evidence="2 3" key="1">
    <citation type="journal article" date="2018" name="Front. Plant Sci.">
        <title>Red Clover (Trifolium pratense) and Zigzag Clover (T. medium) - A Picture of Genomic Similarities and Differences.</title>
        <authorList>
            <person name="Dluhosova J."/>
            <person name="Istvanek J."/>
            <person name="Nedelnik J."/>
            <person name="Repkova J."/>
        </authorList>
    </citation>
    <scope>NUCLEOTIDE SEQUENCE [LARGE SCALE GENOMIC DNA]</scope>
    <source>
        <strain evidence="3">cv. 10/8</strain>
        <tissue evidence="2">Leaf</tissue>
    </source>
</reference>
<evidence type="ECO:0000313" key="3">
    <source>
        <dbReference type="Proteomes" id="UP000265520"/>
    </source>
</evidence>
<proteinExistence type="predicted"/>
<accession>A0A392SK32</accession>
<protein>
    <submittedName>
        <fullName evidence="2">Uncharacterized protein</fullName>
    </submittedName>
</protein>
<dbReference type="Proteomes" id="UP000265520">
    <property type="component" value="Unassembled WGS sequence"/>
</dbReference>
<feature type="region of interest" description="Disordered" evidence="1">
    <location>
        <begin position="1"/>
        <end position="21"/>
    </location>
</feature>